<evidence type="ECO:0000256" key="3">
    <source>
        <dbReference type="ARBA" id="ARBA00022692"/>
    </source>
</evidence>
<organism evidence="11 12">
    <name type="scientific">Arthrobacter oryzae</name>
    <dbReference type="NCBI Taxonomy" id="409290"/>
    <lineage>
        <taxon>Bacteria</taxon>
        <taxon>Bacillati</taxon>
        <taxon>Actinomycetota</taxon>
        <taxon>Actinomycetes</taxon>
        <taxon>Micrococcales</taxon>
        <taxon>Micrococcaceae</taxon>
        <taxon>Arthrobacter</taxon>
    </lineage>
</organism>
<keyword evidence="6 9" id="KW-0472">Membrane</keyword>
<dbReference type="PANTHER" id="PTHR11537:SF254">
    <property type="entry name" value="POTASSIUM VOLTAGE-GATED CHANNEL PROTEIN SHAB"/>
    <property type="match status" value="1"/>
</dbReference>
<dbReference type="OrthoDB" id="9799090at2"/>
<comment type="caution">
    <text evidence="11">The sequence shown here is derived from an EMBL/GenBank/DDBJ whole genome shotgun (WGS) entry which is preliminary data.</text>
</comment>
<evidence type="ECO:0000313" key="11">
    <source>
        <dbReference type="EMBL" id="RKR30493.1"/>
    </source>
</evidence>
<keyword evidence="7 11" id="KW-0407">Ion channel</keyword>
<evidence type="ECO:0000256" key="8">
    <source>
        <dbReference type="SAM" id="MobiDB-lite"/>
    </source>
</evidence>
<feature type="transmembrane region" description="Helical" evidence="9">
    <location>
        <begin position="141"/>
        <end position="162"/>
    </location>
</feature>
<evidence type="ECO:0000256" key="7">
    <source>
        <dbReference type="ARBA" id="ARBA00023303"/>
    </source>
</evidence>
<dbReference type="PANTHER" id="PTHR11537">
    <property type="entry name" value="VOLTAGE-GATED POTASSIUM CHANNEL"/>
    <property type="match status" value="1"/>
</dbReference>
<evidence type="ECO:0000256" key="1">
    <source>
        <dbReference type="ARBA" id="ARBA00004141"/>
    </source>
</evidence>
<evidence type="ECO:0000259" key="10">
    <source>
        <dbReference type="Pfam" id="PF07885"/>
    </source>
</evidence>
<dbReference type="Proteomes" id="UP000276055">
    <property type="component" value="Unassembled WGS sequence"/>
</dbReference>
<dbReference type="GO" id="GO:0008076">
    <property type="term" value="C:voltage-gated potassium channel complex"/>
    <property type="evidence" value="ECO:0007669"/>
    <property type="project" value="InterPro"/>
</dbReference>
<dbReference type="SUPFAM" id="SSF81324">
    <property type="entry name" value="Voltage-gated potassium channels"/>
    <property type="match status" value="1"/>
</dbReference>
<keyword evidence="4 9" id="KW-1133">Transmembrane helix</keyword>
<sequence>MTQETWQKYSEWPLVGAAFLFLAAYSVLVIVDPPDPYAAALTLVIWATWIAFGIDYIVKLLLAPQRGRWFIRHPMDLLMVALPVARPLRLLRPFTLRRVMERAPGTAIRTRVMAYVIVSAILLIYTVALSVLSFEKGAPNANITTMGDSLWWAVVTITTIGYGDYYPVTVPGRWAAAALMVGGFAVLSMVTAAVSSWLVESVTAATSGRSKANNLSRDEEIARLTAQITRLHDQLARSTNAVDSNPEDGTAGQEPR</sequence>
<feature type="transmembrane region" description="Helical" evidence="9">
    <location>
        <begin position="174"/>
        <end position="199"/>
    </location>
</feature>
<feature type="transmembrane region" description="Helical" evidence="9">
    <location>
        <begin position="37"/>
        <end position="62"/>
    </location>
</feature>
<accession>A0A495FMP5</accession>
<keyword evidence="2" id="KW-0813">Transport</keyword>
<keyword evidence="3 9" id="KW-0812">Transmembrane</keyword>
<feature type="transmembrane region" description="Helical" evidence="9">
    <location>
        <begin position="112"/>
        <end position="134"/>
    </location>
</feature>
<dbReference type="RefSeq" id="WP_120950538.1">
    <property type="nucleotide sequence ID" value="NZ_RBIR01000001.1"/>
</dbReference>
<dbReference type="Gene3D" id="1.10.287.70">
    <property type="match status" value="1"/>
</dbReference>
<dbReference type="InterPro" id="IPR013099">
    <property type="entry name" value="K_chnl_dom"/>
</dbReference>
<dbReference type="EMBL" id="RBIR01000001">
    <property type="protein sequence ID" value="RKR30493.1"/>
    <property type="molecule type" value="Genomic_DNA"/>
</dbReference>
<feature type="domain" description="Potassium channel" evidence="10">
    <location>
        <begin position="124"/>
        <end position="199"/>
    </location>
</feature>
<dbReference type="InterPro" id="IPR028325">
    <property type="entry name" value="VG_K_chnl"/>
</dbReference>
<evidence type="ECO:0000256" key="9">
    <source>
        <dbReference type="SAM" id="Phobius"/>
    </source>
</evidence>
<evidence type="ECO:0000256" key="5">
    <source>
        <dbReference type="ARBA" id="ARBA00023065"/>
    </source>
</evidence>
<keyword evidence="5" id="KW-0406">Ion transport</keyword>
<feature type="transmembrane region" description="Helical" evidence="9">
    <location>
        <begin position="12"/>
        <end position="31"/>
    </location>
</feature>
<evidence type="ECO:0000256" key="4">
    <source>
        <dbReference type="ARBA" id="ARBA00022989"/>
    </source>
</evidence>
<comment type="subcellular location">
    <subcellularLocation>
        <location evidence="1">Membrane</location>
        <topology evidence="1">Multi-pass membrane protein</topology>
    </subcellularLocation>
</comment>
<dbReference type="Gene3D" id="1.20.5.110">
    <property type="match status" value="1"/>
</dbReference>
<proteinExistence type="predicted"/>
<reference evidence="11 12" key="1">
    <citation type="submission" date="2018-10" db="EMBL/GenBank/DDBJ databases">
        <title>Genomic Encyclopedia of Type Strains, Phase IV (KMG-IV): sequencing the most valuable type-strain genomes for metagenomic binning, comparative biology and taxonomic classification.</title>
        <authorList>
            <person name="Goeker M."/>
        </authorList>
    </citation>
    <scope>NUCLEOTIDE SEQUENCE [LARGE SCALE GENOMIC DNA]</scope>
    <source>
        <strain evidence="11 12">DSM 25586</strain>
    </source>
</reference>
<evidence type="ECO:0000256" key="6">
    <source>
        <dbReference type="ARBA" id="ARBA00023136"/>
    </source>
</evidence>
<dbReference type="GO" id="GO:0001508">
    <property type="term" value="P:action potential"/>
    <property type="evidence" value="ECO:0007669"/>
    <property type="project" value="TreeGrafter"/>
</dbReference>
<dbReference type="GO" id="GO:0005249">
    <property type="term" value="F:voltage-gated potassium channel activity"/>
    <property type="evidence" value="ECO:0007669"/>
    <property type="project" value="InterPro"/>
</dbReference>
<dbReference type="AlphaFoldDB" id="A0A495FMP5"/>
<dbReference type="Pfam" id="PF07885">
    <property type="entry name" value="Ion_trans_2"/>
    <property type="match status" value="1"/>
</dbReference>
<dbReference type="Gene3D" id="1.20.120.350">
    <property type="entry name" value="Voltage-gated potassium channels. Chain C"/>
    <property type="match status" value="1"/>
</dbReference>
<evidence type="ECO:0000256" key="2">
    <source>
        <dbReference type="ARBA" id="ARBA00022448"/>
    </source>
</evidence>
<protein>
    <submittedName>
        <fullName evidence="11">Voltage-gated potassium channel</fullName>
    </submittedName>
</protein>
<dbReference type="InterPro" id="IPR027359">
    <property type="entry name" value="Volt_channel_dom_sf"/>
</dbReference>
<gene>
    <name evidence="11" type="ORF">C8D78_0818</name>
</gene>
<evidence type="ECO:0000313" key="12">
    <source>
        <dbReference type="Proteomes" id="UP000276055"/>
    </source>
</evidence>
<name>A0A495FMP5_9MICC</name>
<feature type="region of interest" description="Disordered" evidence="8">
    <location>
        <begin position="235"/>
        <end position="256"/>
    </location>
</feature>